<evidence type="ECO:0000256" key="6">
    <source>
        <dbReference type="ARBA" id="ARBA00022989"/>
    </source>
</evidence>
<dbReference type="AlphaFoldDB" id="A0A538T1R8"/>
<keyword evidence="3" id="KW-0328">Glycosyltransferase</keyword>
<comment type="caution">
    <text evidence="10">The sequence shown here is derived from an EMBL/GenBank/DDBJ whole genome shotgun (WGS) entry which is preliminary data.</text>
</comment>
<dbReference type="InterPro" id="IPR019734">
    <property type="entry name" value="TPR_rpt"/>
</dbReference>
<dbReference type="SMART" id="SM00028">
    <property type="entry name" value="TPR"/>
    <property type="match status" value="3"/>
</dbReference>
<dbReference type="GO" id="GO:0005886">
    <property type="term" value="C:plasma membrane"/>
    <property type="evidence" value="ECO:0007669"/>
    <property type="project" value="UniProtKB-SubCell"/>
</dbReference>
<evidence type="ECO:0000256" key="8">
    <source>
        <dbReference type="PROSITE-ProRule" id="PRU00339"/>
    </source>
</evidence>
<sequence length="567" mass="61718">MLATVQGSRGESRLRVSDALLVFAFAFALRLAHVLAMRQSPYFDHPLVDAFTFHQAARSIAAGEGHPDKIFWQPPGYPYFLGLIYWAAGGVSFLAPRLVQAALGAFAALLTAWTGAKEFGRAVGLTAGLAVALYGTLIYFDGELLGVSLTVALQLGAVALALLARGAERPPLLWLAAGAVAGFASLVTATSLVLVGIFAAFARRLALWCLLGAMLAIAPATIRNLARGGELIPISWNGGVNLYIGNNPRYDEIVAVRPDIRWKDLTAEPVRHGIWSKGGASNYFVRKVTEWARRDPVAFLRLQLRKVRLLLGGDEIFRNQAIYPARAYSPVLWALLWKAPGIAFPFGVLVPLSLLGLGIAWKRAPLLAWIIVIYALANVAFFITARYRVPLVPYLAMFAARGVQWFLVDAKRPARAAAVAGLVGVYTLSNLGAGPMPARMNADAELTLAGFLHREGRLEEARRHYLLSIDGRRDDPETWADLGALEMDLGDFEQAARAFEDALRIHPEEGGALLGLAALREREGRFQEAIALYGRAALANPKDAWSRARILELSRRFGIRPGTPMKP</sequence>
<dbReference type="InterPro" id="IPR011990">
    <property type="entry name" value="TPR-like_helical_dom_sf"/>
</dbReference>
<keyword evidence="5 9" id="KW-0812">Transmembrane</keyword>
<dbReference type="PANTHER" id="PTHR33908">
    <property type="entry name" value="MANNOSYLTRANSFERASE YKCB-RELATED"/>
    <property type="match status" value="1"/>
</dbReference>
<keyword evidence="4" id="KW-0808">Transferase</keyword>
<feature type="transmembrane region" description="Helical" evidence="9">
    <location>
        <begin position="342"/>
        <end position="360"/>
    </location>
</feature>
<evidence type="ECO:0000313" key="10">
    <source>
        <dbReference type="EMBL" id="TMQ57580.1"/>
    </source>
</evidence>
<dbReference type="Pfam" id="PF14559">
    <property type="entry name" value="TPR_19"/>
    <property type="match status" value="1"/>
</dbReference>
<dbReference type="PROSITE" id="PS50005">
    <property type="entry name" value="TPR"/>
    <property type="match status" value="1"/>
</dbReference>
<name>A0A538T1R8_UNCEI</name>
<gene>
    <name evidence="10" type="ORF">E6K76_10070</name>
</gene>
<dbReference type="GO" id="GO:0009103">
    <property type="term" value="P:lipopolysaccharide biosynthetic process"/>
    <property type="evidence" value="ECO:0007669"/>
    <property type="project" value="UniProtKB-ARBA"/>
</dbReference>
<dbReference type="PANTHER" id="PTHR33908:SF11">
    <property type="entry name" value="MEMBRANE PROTEIN"/>
    <property type="match status" value="1"/>
</dbReference>
<evidence type="ECO:0000256" key="2">
    <source>
        <dbReference type="ARBA" id="ARBA00022475"/>
    </source>
</evidence>
<dbReference type="Gene3D" id="1.25.40.10">
    <property type="entry name" value="Tetratricopeptide repeat domain"/>
    <property type="match status" value="1"/>
</dbReference>
<protein>
    <submittedName>
        <fullName evidence="10">Tetratricopeptide repeat protein</fullName>
    </submittedName>
</protein>
<keyword evidence="7 9" id="KW-0472">Membrane</keyword>
<feature type="transmembrane region" description="Helical" evidence="9">
    <location>
        <begin position="83"/>
        <end position="110"/>
    </location>
</feature>
<evidence type="ECO:0000256" key="9">
    <source>
        <dbReference type="SAM" id="Phobius"/>
    </source>
</evidence>
<evidence type="ECO:0000256" key="7">
    <source>
        <dbReference type="ARBA" id="ARBA00023136"/>
    </source>
</evidence>
<feature type="repeat" description="TPR" evidence="8">
    <location>
        <begin position="476"/>
        <end position="509"/>
    </location>
</feature>
<proteinExistence type="predicted"/>
<feature type="transmembrane region" description="Helical" evidence="9">
    <location>
        <begin position="172"/>
        <end position="199"/>
    </location>
</feature>
<accession>A0A538T1R8</accession>
<feature type="transmembrane region" description="Helical" evidence="9">
    <location>
        <begin position="205"/>
        <end position="226"/>
    </location>
</feature>
<keyword evidence="8" id="KW-0802">TPR repeat</keyword>
<dbReference type="EMBL" id="VBOW01000060">
    <property type="protein sequence ID" value="TMQ57580.1"/>
    <property type="molecule type" value="Genomic_DNA"/>
</dbReference>
<dbReference type="PROSITE" id="PS50293">
    <property type="entry name" value="TPR_REGION"/>
    <property type="match status" value="1"/>
</dbReference>
<feature type="transmembrane region" description="Helical" evidence="9">
    <location>
        <begin position="366"/>
        <end position="384"/>
    </location>
</feature>
<keyword evidence="2" id="KW-1003">Cell membrane</keyword>
<evidence type="ECO:0000313" key="11">
    <source>
        <dbReference type="Proteomes" id="UP000316852"/>
    </source>
</evidence>
<evidence type="ECO:0000256" key="1">
    <source>
        <dbReference type="ARBA" id="ARBA00004651"/>
    </source>
</evidence>
<dbReference type="GO" id="GO:0016763">
    <property type="term" value="F:pentosyltransferase activity"/>
    <property type="evidence" value="ECO:0007669"/>
    <property type="project" value="TreeGrafter"/>
</dbReference>
<dbReference type="SUPFAM" id="SSF48452">
    <property type="entry name" value="TPR-like"/>
    <property type="match status" value="1"/>
</dbReference>
<dbReference type="InterPro" id="IPR050297">
    <property type="entry name" value="LipidA_mod_glycosyltrf_83"/>
</dbReference>
<keyword evidence="6 9" id="KW-1133">Transmembrane helix</keyword>
<evidence type="ECO:0000256" key="5">
    <source>
        <dbReference type="ARBA" id="ARBA00022692"/>
    </source>
</evidence>
<evidence type="ECO:0000256" key="4">
    <source>
        <dbReference type="ARBA" id="ARBA00022679"/>
    </source>
</evidence>
<reference evidence="10 11" key="1">
    <citation type="journal article" date="2019" name="Nat. Microbiol.">
        <title>Mediterranean grassland soil C-N compound turnover is dependent on rainfall and depth, and is mediated by genomically divergent microorganisms.</title>
        <authorList>
            <person name="Diamond S."/>
            <person name="Andeer P.F."/>
            <person name="Li Z."/>
            <person name="Crits-Christoph A."/>
            <person name="Burstein D."/>
            <person name="Anantharaman K."/>
            <person name="Lane K.R."/>
            <person name="Thomas B.C."/>
            <person name="Pan C."/>
            <person name="Northen T.R."/>
            <person name="Banfield J.F."/>
        </authorList>
    </citation>
    <scope>NUCLEOTIDE SEQUENCE [LARGE SCALE GENOMIC DNA]</scope>
    <source>
        <strain evidence="10">WS_6</strain>
    </source>
</reference>
<feature type="transmembrane region" description="Helical" evidence="9">
    <location>
        <begin position="20"/>
        <end position="37"/>
    </location>
</feature>
<comment type="subcellular location">
    <subcellularLocation>
        <location evidence="1">Cell membrane</location>
        <topology evidence="1">Multi-pass membrane protein</topology>
    </subcellularLocation>
</comment>
<dbReference type="Proteomes" id="UP000316852">
    <property type="component" value="Unassembled WGS sequence"/>
</dbReference>
<organism evidence="10 11">
    <name type="scientific">Eiseniibacteriota bacterium</name>
    <dbReference type="NCBI Taxonomy" id="2212470"/>
    <lineage>
        <taxon>Bacteria</taxon>
        <taxon>Candidatus Eiseniibacteriota</taxon>
    </lineage>
</organism>
<evidence type="ECO:0000256" key="3">
    <source>
        <dbReference type="ARBA" id="ARBA00022676"/>
    </source>
</evidence>
<feature type="transmembrane region" description="Helical" evidence="9">
    <location>
        <begin position="122"/>
        <end position="140"/>
    </location>
</feature>